<comment type="caution">
    <text evidence="8">The sequence shown here is derived from an EMBL/GenBank/DDBJ whole genome shotgun (WGS) entry which is preliminary data.</text>
</comment>
<reference evidence="8 9" key="2">
    <citation type="submission" date="2019-01" db="EMBL/GenBank/DDBJ databases">
        <title>Tautonia sociabilis, a novel thermotolerant planctomycete of Isosphaeraceae family, isolated from a 4000 m deep subterranean habitat.</title>
        <authorList>
            <person name="Kovaleva O.L."/>
            <person name="Elcheninov A.G."/>
            <person name="Van Heerden E."/>
            <person name="Toshchakov S.V."/>
            <person name="Novikov A."/>
            <person name="Bonch-Osmolovskaya E.A."/>
            <person name="Kublanov I.V."/>
        </authorList>
    </citation>
    <scope>NUCLEOTIDE SEQUENCE [LARGE SCALE GENOMIC DNA]</scope>
    <source>
        <strain evidence="8 9">GM2012</strain>
    </source>
</reference>
<dbReference type="FunFam" id="3.40.50.2300:FF:000001">
    <property type="entry name" value="DNA-binding response regulator PhoB"/>
    <property type="match status" value="1"/>
</dbReference>
<evidence type="ECO:0000256" key="3">
    <source>
        <dbReference type="ARBA" id="ARBA00023015"/>
    </source>
</evidence>
<evidence type="ECO:0000313" key="8">
    <source>
        <dbReference type="EMBL" id="RUL87876.1"/>
    </source>
</evidence>
<feature type="domain" description="Response regulatory" evidence="7">
    <location>
        <begin position="3"/>
        <end position="119"/>
    </location>
</feature>
<dbReference type="Proteomes" id="UP000280296">
    <property type="component" value="Unassembled WGS sequence"/>
</dbReference>
<dbReference type="PROSITE" id="PS50110">
    <property type="entry name" value="RESPONSE_REGULATORY"/>
    <property type="match status" value="1"/>
</dbReference>
<dbReference type="EMBL" id="RYZH01000016">
    <property type="protein sequence ID" value="RUL87876.1"/>
    <property type="molecule type" value="Genomic_DNA"/>
</dbReference>
<protein>
    <submittedName>
        <fullName evidence="8">Response regulator</fullName>
    </submittedName>
</protein>
<dbReference type="GO" id="GO:0000160">
    <property type="term" value="P:phosphorelay signal transduction system"/>
    <property type="evidence" value="ECO:0007669"/>
    <property type="project" value="UniProtKB-KW"/>
</dbReference>
<dbReference type="Gene3D" id="3.30.565.10">
    <property type="entry name" value="Histidine kinase-like ATPase, C-terminal domain"/>
    <property type="match status" value="1"/>
</dbReference>
<accession>A0A432ML69</accession>
<dbReference type="InterPro" id="IPR011006">
    <property type="entry name" value="CheY-like_superfamily"/>
</dbReference>
<dbReference type="Gene3D" id="3.40.50.2300">
    <property type="match status" value="1"/>
</dbReference>
<keyword evidence="3" id="KW-0805">Transcription regulation</keyword>
<dbReference type="GO" id="GO:0003677">
    <property type="term" value="F:DNA binding"/>
    <property type="evidence" value="ECO:0007669"/>
    <property type="project" value="UniProtKB-KW"/>
</dbReference>
<dbReference type="InterPro" id="IPR036890">
    <property type="entry name" value="HATPase_C_sf"/>
</dbReference>
<keyword evidence="1 6" id="KW-0597">Phosphoprotein</keyword>
<dbReference type="PANTHER" id="PTHR44591">
    <property type="entry name" value="STRESS RESPONSE REGULATOR PROTEIN 1"/>
    <property type="match status" value="1"/>
</dbReference>
<keyword evidence="5" id="KW-0804">Transcription</keyword>
<keyword evidence="9" id="KW-1185">Reference proteome</keyword>
<keyword evidence="2" id="KW-0902">Two-component regulatory system</keyword>
<dbReference type="InterPro" id="IPR003594">
    <property type="entry name" value="HATPase_dom"/>
</dbReference>
<dbReference type="PANTHER" id="PTHR44591:SF3">
    <property type="entry name" value="RESPONSE REGULATORY DOMAIN-CONTAINING PROTEIN"/>
    <property type="match status" value="1"/>
</dbReference>
<keyword evidence="4" id="KW-0238">DNA-binding</keyword>
<dbReference type="AlphaFoldDB" id="A0A432ML69"/>
<dbReference type="SMART" id="SM00448">
    <property type="entry name" value="REC"/>
    <property type="match status" value="1"/>
</dbReference>
<evidence type="ECO:0000256" key="6">
    <source>
        <dbReference type="PROSITE-ProRule" id="PRU00169"/>
    </source>
</evidence>
<organism evidence="8 9">
    <name type="scientific">Tautonia sociabilis</name>
    <dbReference type="NCBI Taxonomy" id="2080755"/>
    <lineage>
        <taxon>Bacteria</taxon>
        <taxon>Pseudomonadati</taxon>
        <taxon>Planctomycetota</taxon>
        <taxon>Planctomycetia</taxon>
        <taxon>Isosphaerales</taxon>
        <taxon>Isosphaeraceae</taxon>
        <taxon>Tautonia</taxon>
    </lineage>
</organism>
<dbReference type="Pfam" id="PF00072">
    <property type="entry name" value="Response_reg"/>
    <property type="match status" value="1"/>
</dbReference>
<dbReference type="SUPFAM" id="SSF55874">
    <property type="entry name" value="ATPase domain of HSP90 chaperone/DNA topoisomerase II/histidine kinase"/>
    <property type="match status" value="1"/>
</dbReference>
<sequence>MERALIVEDDPDQAEMAASFLRLRQFDAQTAPDGRSGLERALADRPDVVLLDLMLPDLDGFEVCRRLRADPGAIDLPVVMVTALHGDAPRQLGFRVGANAYLTKPYGPSDLYQAVDLALAWRASLGGERLRGEIHIELDSAPRFLREVNDFLIGLYRATPLRIDQVQHLQQAVLEIGQNAIEWGNRMRIELPVELTYRVFEDRVEIVIRDQGSGFDRALLPHAATPDDPLSHMEVRRRLGLREGGFGLLISRGMVDELRHNEAGNEVTLTKRFPPDAVPDRAGQEA</sequence>
<dbReference type="RefSeq" id="WP_126725192.1">
    <property type="nucleotide sequence ID" value="NZ_RYZH01000016.1"/>
</dbReference>
<dbReference type="CDD" id="cd16936">
    <property type="entry name" value="HATPase_RsbW-like"/>
    <property type="match status" value="1"/>
</dbReference>
<evidence type="ECO:0000256" key="5">
    <source>
        <dbReference type="ARBA" id="ARBA00023163"/>
    </source>
</evidence>
<evidence type="ECO:0000259" key="7">
    <source>
        <dbReference type="PROSITE" id="PS50110"/>
    </source>
</evidence>
<evidence type="ECO:0000256" key="4">
    <source>
        <dbReference type="ARBA" id="ARBA00023125"/>
    </source>
</evidence>
<proteinExistence type="predicted"/>
<reference evidence="8 9" key="1">
    <citation type="submission" date="2018-12" db="EMBL/GenBank/DDBJ databases">
        <authorList>
            <person name="Toschakov S.V."/>
        </authorList>
    </citation>
    <scope>NUCLEOTIDE SEQUENCE [LARGE SCALE GENOMIC DNA]</scope>
    <source>
        <strain evidence="8 9">GM2012</strain>
    </source>
</reference>
<dbReference type="OrthoDB" id="254943at2"/>
<dbReference type="SUPFAM" id="SSF52172">
    <property type="entry name" value="CheY-like"/>
    <property type="match status" value="1"/>
</dbReference>
<dbReference type="InterPro" id="IPR001789">
    <property type="entry name" value="Sig_transdc_resp-reg_receiver"/>
</dbReference>
<evidence type="ECO:0000256" key="1">
    <source>
        <dbReference type="ARBA" id="ARBA00022553"/>
    </source>
</evidence>
<name>A0A432ML69_9BACT</name>
<gene>
    <name evidence="8" type="ORF">TsocGM_10105</name>
</gene>
<evidence type="ECO:0000313" key="9">
    <source>
        <dbReference type="Proteomes" id="UP000280296"/>
    </source>
</evidence>
<dbReference type="InterPro" id="IPR050595">
    <property type="entry name" value="Bact_response_regulator"/>
</dbReference>
<dbReference type="Pfam" id="PF13581">
    <property type="entry name" value="HATPase_c_2"/>
    <property type="match status" value="1"/>
</dbReference>
<evidence type="ECO:0000256" key="2">
    <source>
        <dbReference type="ARBA" id="ARBA00023012"/>
    </source>
</evidence>
<feature type="modified residue" description="4-aspartylphosphate" evidence="6">
    <location>
        <position position="52"/>
    </location>
</feature>